<gene>
    <name evidence="5" type="ORF">D3P04_01510</name>
</gene>
<dbReference type="Gene3D" id="1.10.357.10">
    <property type="entry name" value="Tetracycline Repressor, domain 2"/>
    <property type="match status" value="1"/>
</dbReference>
<proteinExistence type="predicted"/>
<evidence type="ECO:0000256" key="3">
    <source>
        <dbReference type="SAM" id="MobiDB-lite"/>
    </source>
</evidence>
<dbReference type="PROSITE" id="PS01081">
    <property type="entry name" value="HTH_TETR_1"/>
    <property type="match status" value="1"/>
</dbReference>
<feature type="region of interest" description="Disordered" evidence="3">
    <location>
        <begin position="205"/>
        <end position="224"/>
    </location>
</feature>
<keyword evidence="6" id="KW-1185">Reference proteome</keyword>
<dbReference type="InterPro" id="IPR009057">
    <property type="entry name" value="Homeodomain-like_sf"/>
</dbReference>
<dbReference type="Pfam" id="PF00440">
    <property type="entry name" value="TetR_N"/>
    <property type="match status" value="1"/>
</dbReference>
<dbReference type="Proteomes" id="UP000284202">
    <property type="component" value="Unassembled WGS sequence"/>
</dbReference>
<dbReference type="EMBL" id="QZCG01000001">
    <property type="protein sequence ID" value="RJE89340.1"/>
    <property type="molecule type" value="Genomic_DNA"/>
</dbReference>
<sequence length="224" mass="25963">MRTVTRETRISEQRKRELIVGTLNSICKHGYLNSTINTISEESGLSRGLINHYFASKDDLITAAHRYFLQNADDFYRHMANTIEDRFDRLFYAACGPFLRDLGYEELLIHYMSAAWIVPEIRALHQELWGKYRAYIGRRLAAVAHERGMEIDIRMSAITVTQLSDGLWVGKVMEEAYTSDECCIIIRKWLCDLFGEDPDKHPLRPDIDLETYPTSAPMPKRLRG</sequence>
<dbReference type="AlphaFoldDB" id="A0A418T8A4"/>
<dbReference type="InterPro" id="IPR001647">
    <property type="entry name" value="HTH_TetR"/>
</dbReference>
<evidence type="ECO:0000313" key="5">
    <source>
        <dbReference type="EMBL" id="RJE89340.1"/>
    </source>
</evidence>
<feature type="DNA-binding region" description="H-T-H motif" evidence="2">
    <location>
        <begin position="35"/>
        <end position="54"/>
    </location>
</feature>
<evidence type="ECO:0000313" key="6">
    <source>
        <dbReference type="Proteomes" id="UP000284202"/>
    </source>
</evidence>
<dbReference type="OrthoDB" id="9809265at2"/>
<feature type="domain" description="HTH tetR-type" evidence="4">
    <location>
        <begin position="12"/>
        <end position="72"/>
    </location>
</feature>
<comment type="caution">
    <text evidence="5">The sequence shown here is derived from an EMBL/GenBank/DDBJ whole genome shotgun (WGS) entry which is preliminary data.</text>
</comment>
<dbReference type="SUPFAM" id="SSF46689">
    <property type="entry name" value="Homeodomain-like"/>
    <property type="match status" value="1"/>
</dbReference>
<protein>
    <submittedName>
        <fullName evidence="5">TetR/AcrR family transcriptional regulator</fullName>
    </submittedName>
</protein>
<accession>A0A418T8A4</accession>
<dbReference type="InterPro" id="IPR023772">
    <property type="entry name" value="DNA-bd_HTH_TetR-type_CS"/>
</dbReference>
<keyword evidence="1 2" id="KW-0238">DNA-binding</keyword>
<dbReference type="GO" id="GO:0003677">
    <property type="term" value="F:DNA binding"/>
    <property type="evidence" value="ECO:0007669"/>
    <property type="project" value="UniProtKB-UniRule"/>
</dbReference>
<evidence type="ECO:0000256" key="1">
    <source>
        <dbReference type="ARBA" id="ARBA00023125"/>
    </source>
</evidence>
<name>A0A418T8A4_9RHOB</name>
<organism evidence="5 6">
    <name type="scientific">Paracoccus onubensis</name>
    <dbReference type="NCBI Taxonomy" id="1675788"/>
    <lineage>
        <taxon>Bacteria</taxon>
        <taxon>Pseudomonadati</taxon>
        <taxon>Pseudomonadota</taxon>
        <taxon>Alphaproteobacteria</taxon>
        <taxon>Rhodobacterales</taxon>
        <taxon>Paracoccaceae</taxon>
        <taxon>Paracoccus</taxon>
    </lineage>
</organism>
<evidence type="ECO:0000259" key="4">
    <source>
        <dbReference type="PROSITE" id="PS50977"/>
    </source>
</evidence>
<dbReference type="PROSITE" id="PS50977">
    <property type="entry name" value="HTH_TETR_2"/>
    <property type="match status" value="1"/>
</dbReference>
<dbReference type="RefSeq" id="WP_119745194.1">
    <property type="nucleotide sequence ID" value="NZ_JAUUTZ010000009.1"/>
</dbReference>
<reference evidence="6" key="1">
    <citation type="submission" date="2018-09" db="EMBL/GenBank/DDBJ databases">
        <title>Acidovorax cavernicola nov. sp. isolated from Gruta de las Maravillas (Aracena, Spain).</title>
        <authorList>
            <person name="Jurado V."/>
            <person name="Gutierrez-Patricio S."/>
            <person name="Gonzalez-Pimentel J.L."/>
            <person name="Miller A.Z."/>
            <person name="Laiz L."/>
            <person name="Saiz-Jimenez C."/>
        </authorList>
    </citation>
    <scope>NUCLEOTIDE SEQUENCE [LARGE SCALE GENOMIC DNA]</scope>
    <source>
        <strain evidence="6">1011MAR3C25</strain>
    </source>
</reference>
<evidence type="ECO:0000256" key="2">
    <source>
        <dbReference type="PROSITE-ProRule" id="PRU00335"/>
    </source>
</evidence>